<evidence type="ECO:0000256" key="1">
    <source>
        <dbReference type="ARBA" id="ARBA00004167"/>
    </source>
</evidence>
<evidence type="ECO:0000256" key="6">
    <source>
        <dbReference type="ARBA" id="ARBA00023136"/>
    </source>
</evidence>
<evidence type="ECO:0000256" key="2">
    <source>
        <dbReference type="ARBA" id="ARBA00004236"/>
    </source>
</evidence>
<dbReference type="PIRSF" id="PIRSF006170">
    <property type="entry name" value="YfgM"/>
    <property type="match status" value="1"/>
</dbReference>
<evidence type="ECO:0000256" key="7">
    <source>
        <dbReference type="ARBA" id="ARBA00023186"/>
    </source>
</evidence>
<sequence length="225" mass="24431">MAYDLEEQEQIATFKAFWARFGNLIMWVLIIALGSYAGYNYWNSHKRTQAVEASALYDELQNAVTANDNAKAQRIAGDIQKKYEGTAYAQMAALGAAKTAFEANDLKTAKAQLQWAADHGNDEYKAIAKLRLAGVLLDEKSYDAAMKLLNEQYPATFSAEVSDRKGDVLVAQNKLAEAHQAYTAAYAAMAKENPGRQLVQVKLEAIGGSVPADKDAKAGEAKAAA</sequence>
<feature type="domain" description="Ancillary SecYEG translocon subunit/Cell division coordinator CpoB TPR" evidence="9">
    <location>
        <begin position="15"/>
        <end position="207"/>
    </location>
</feature>
<dbReference type="Proteomes" id="UP001206572">
    <property type="component" value="Unassembled WGS sequence"/>
</dbReference>
<name>A0ABT2AU89_9BURK</name>
<dbReference type="InterPro" id="IPR018704">
    <property type="entry name" value="SecYEG/CpoB_TPR"/>
</dbReference>
<feature type="transmembrane region" description="Helical" evidence="8">
    <location>
        <begin position="24"/>
        <end position="42"/>
    </location>
</feature>
<dbReference type="Pfam" id="PF09976">
    <property type="entry name" value="TPR_21"/>
    <property type="match status" value="1"/>
</dbReference>
<accession>A0ABT2AU89</accession>
<evidence type="ECO:0000256" key="5">
    <source>
        <dbReference type="ARBA" id="ARBA00022989"/>
    </source>
</evidence>
<keyword evidence="3" id="KW-1003">Cell membrane</keyword>
<keyword evidence="6 8" id="KW-0472">Membrane</keyword>
<reference evidence="10 11" key="1">
    <citation type="submission" date="2022-08" db="EMBL/GenBank/DDBJ databases">
        <title>Reclassification of Massilia species as members of the genera Telluria, Duganella, Pseudoduganella, Mokoshia gen. nov. and Zemynaea gen. nov. using orthogonal and non-orthogonal genome-based approaches.</title>
        <authorList>
            <person name="Bowman J.P."/>
        </authorList>
    </citation>
    <scope>NUCLEOTIDE SEQUENCE [LARGE SCALE GENOMIC DNA]</scope>
    <source>
        <strain evidence="10 11">JCM 31661</strain>
    </source>
</reference>
<organism evidence="10 11">
    <name type="scientific">Massilia agri</name>
    <dbReference type="NCBI Taxonomy" id="1886785"/>
    <lineage>
        <taxon>Bacteria</taxon>
        <taxon>Pseudomonadati</taxon>
        <taxon>Pseudomonadota</taxon>
        <taxon>Betaproteobacteria</taxon>
        <taxon>Burkholderiales</taxon>
        <taxon>Oxalobacteraceae</taxon>
        <taxon>Telluria group</taxon>
        <taxon>Massilia</taxon>
    </lineage>
</organism>
<evidence type="ECO:0000256" key="4">
    <source>
        <dbReference type="ARBA" id="ARBA00022692"/>
    </source>
</evidence>
<comment type="caution">
    <text evidence="10">The sequence shown here is derived from an EMBL/GenBank/DDBJ whole genome shotgun (WGS) entry which is preliminary data.</text>
</comment>
<comment type="subcellular location">
    <subcellularLocation>
        <location evidence="2">Cell membrane</location>
    </subcellularLocation>
    <subcellularLocation>
        <location evidence="1">Membrane</location>
        <topology evidence="1">Single-pass membrane protein</topology>
    </subcellularLocation>
</comment>
<evidence type="ECO:0000259" key="9">
    <source>
        <dbReference type="Pfam" id="PF09976"/>
    </source>
</evidence>
<dbReference type="PANTHER" id="PTHR38035">
    <property type="entry name" value="UPF0070 PROTEIN YFGM"/>
    <property type="match status" value="1"/>
</dbReference>
<gene>
    <name evidence="10" type="ORF">NX780_23255</name>
</gene>
<evidence type="ECO:0000313" key="10">
    <source>
        <dbReference type="EMBL" id="MCS0599268.1"/>
    </source>
</evidence>
<dbReference type="PANTHER" id="PTHR38035:SF1">
    <property type="entry name" value="ANCILLARY SECYEG TRANSLOCON SUBUNIT"/>
    <property type="match status" value="1"/>
</dbReference>
<evidence type="ECO:0000256" key="3">
    <source>
        <dbReference type="ARBA" id="ARBA00022475"/>
    </source>
</evidence>
<keyword evidence="11" id="KW-1185">Reference proteome</keyword>
<keyword evidence="7" id="KW-0143">Chaperone</keyword>
<protein>
    <submittedName>
        <fullName evidence="10">Tetratricopeptide repeat protein</fullName>
    </submittedName>
</protein>
<dbReference type="RefSeq" id="WP_258830267.1">
    <property type="nucleotide sequence ID" value="NZ_JANUHA010000025.1"/>
</dbReference>
<dbReference type="InterPro" id="IPR026039">
    <property type="entry name" value="YfgM"/>
</dbReference>
<evidence type="ECO:0000313" key="11">
    <source>
        <dbReference type="Proteomes" id="UP001206572"/>
    </source>
</evidence>
<proteinExistence type="predicted"/>
<keyword evidence="4 8" id="KW-0812">Transmembrane</keyword>
<keyword evidence="5 8" id="KW-1133">Transmembrane helix</keyword>
<dbReference type="EMBL" id="JANUHA010000025">
    <property type="protein sequence ID" value="MCS0599268.1"/>
    <property type="molecule type" value="Genomic_DNA"/>
</dbReference>
<evidence type="ECO:0000256" key="8">
    <source>
        <dbReference type="SAM" id="Phobius"/>
    </source>
</evidence>